<dbReference type="AlphaFoldDB" id="H1YX31"/>
<evidence type="ECO:0000313" key="2">
    <source>
        <dbReference type="Proteomes" id="UP000005741"/>
    </source>
</evidence>
<dbReference type="PATRIC" id="fig|937775.9.peg.1946"/>
<dbReference type="PANTHER" id="PTHR40084:SF1">
    <property type="entry name" value="PHOSPHOTRANSFERASE"/>
    <property type="match status" value="1"/>
</dbReference>
<reference evidence="1 2" key="1">
    <citation type="submission" date="2011-10" db="EMBL/GenBank/DDBJ databases">
        <title>The Improved High-Quality Draft genome of Methanoplanus limicola DSM 2279.</title>
        <authorList>
            <consortium name="US DOE Joint Genome Institute (JGI-PGF)"/>
            <person name="Lucas S."/>
            <person name="Copeland A."/>
            <person name="Lapidus A."/>
            <person name="Glavina del Rio T."/>
            <person name="Dalin E."/>
            <person name="Tice H."/>
            <person name="Bruce D."/>
            <person name="Goodwin L."/>
            <person name="Pitluck S."/>
            <person name="Peters L."/>
            <person name="Mikhailova N."/>
            <person name="Lu M."/>
            <person name="Kyrpides N."/>
            <person name="Mavromatis K."/>
            <person name="Ivanova N."/>
            <person name="Markowitz V."/>
            <person name="Cheng J.-F."/>
            <person name="Hugenholtz P."/>
            <person name="Woyke T."/>
            <person name="Wu D."/>
            <person name="Wirth R."/>
            <person name="Brambilla E.-M."/>
            <person name="Klenk H.-P."/>
            <person name="Eisen J.A."/>
        </authorList>
    </citation>
    <scope>NUCLEOTIDE SEQUENCE [LARGE SCALE GENOMIC DNA]</scope>
    <source>
        <strain evidence="1 2">DSM 2279</strain>
    </source>
</reference>
<dbReference type="PANTHER" id="PTHR40084">
    <property type="entry name" value="PHOSPHOHYDROLASE, PHP FAMILY"/>
    <property type="match status" value="1"/>
</dbReference>
<dbReference type="EMBL" id="CM001436">
    <property type="protein sequence ID" value="EHQ35834.1"/>
    <property type="molecule type" value="Genomic_DNA"/>
</dbReference>
<dbReference type="InParanoid" id="H1YX31"/>
<dbReference type="HOGENOM" id="CLU_060249_0_0_2"/>
<sequence>MILNADFHIHSLFSMAASKDMRPQKLLDSCVIKGIDVIGSGDAIHPKWRQMWDDPDINYHGVTIIPTAEVEGKGKVHHLILMKDFDTAENIYSEMTPFSRNISTGGRPHVALTGERIAEIVHNNGGYIGPAHAFTPWTGMYGKFESITECYGSEVVDFLELGLSADTSYAAGIEELKEIPFLSNSDAHSPAVNKIAREFNRIKVSSNSVKDIISAVLNNRIVLNAGFFPEEGKYNRTACTRCFRQFSALKAESFNWKCPDDGGAIKRGVHDRAKYLSKEGFTTKRPDYVHIIPLGEIIKNVLKTSSPNTKGCLKLYAEFIREFDNEINVLLNVDPCELSELNAEVGLAVEKFRSNEIILHPGGGGMYGNFEIPYR</sequence>
<dbReference type="InterPro" id="IPR016195">
    <property type="entry name" value="Pol/histidinol_Pase-like"/>
</dbReference>
<protein>
    <submittedName>
        <fullName evidence="1">PHP domain protein</fullName>
    </submittedName>
</protein>
<dbReference type="CDD" id="cd19067">
    <property type="entry name" value="PfuEndoQ-like"/>
    <property type="match status" value="1"/>
</dbReference>
<gene>
    <name evidence="1" type="ORF">Metlim_1733</name>
</gene>
<name>H1YX31_9EURY</name>
<dbReference type="RefSeq" id="WP_004077748.1">
    <property type="nucleotide sequence ID" value="NZ_CM001436.1"/>
</dbReference>
<evidence type="ECO:0000313" key="1">
    <source>
        <dbReference type="EMBL" id="EHQ35834.1"/>
    </source>
</evidence>
<keyword evidence="2" id="KW-1185">Reference proteome</keyword>
<dbReference type="Proteomes" id="UP000005741">
    <property type="component" value="Chromosome"/>
</dbReference>
<dbReference type="STRING" id="937775.Metlim_1733"/>
<organism evidence="1 2">
    <name type="scientific">Methanoplanus limicola DSM 2279</name>
    <dbReference type="NCBI Taxonomy" id="937775"/>
    <lineage>
        <taxon>Archaea</taxon>
        <taxon>Methanobacteriati</taxon>
        <taxon>Methanobacteriota</taxon>
        <taxon>Stenosarchaea group</taxon>
        <taxon>Methanomicrobia</taxon>
        <taxon>Methanomicrobiales</taxon>
        <taxon>Methanomicrobiaceae</taxon>
        <taxon>Methanoplanus</taxon>
    </lineage>
</organism>
<dbReference type="Gene3D" id="3.20.20.140">
    <property type="entry name" value="Metal-dependent hydrolases"/>
    <property type="match status" value="1"/>
</dbReference>
<proteinExistence type="predicted"/>
<dbReference type="OrthoDB" id="114814at2157"/>
<accession>H1YX31</accession>
<dbReference type="SUPFAM" id="SSF89550">
    <property type="entry name" value="PHP domain-like"/>
    <property type="match status" value="1"/>
</dbReference>